<reference evidence="1" key="1">
    <citation type="submission" date="2018-05" db="EMBL/GenBank/DDBJ databases">
        <authorList>
            <person name="Lanie J.A."/>
            <person name="Ng W.-L."/>
            <person name="Kazmierczak K.M."/>
            <person name="Andrzejewski T.M."/>
            <person name="Davidsen T.M."/>
            <person name="Wayne K.J."/>
            <person name="Tettelin H."/>
            <person name="Glass J.I."/>
            <person name="Rusch D."/>
            <person name="Podicherti R."/>
            <person name="Tsui H.-C.T."/>
            <person name="Winkler M.E."/>
        </authorList>
    </citation>
    <scope>NUCLEOTIDE SEQUENCE</scope>
</reference>
<dbReference type="SUPFAM" id="SSF53756">
    <property type="entry name" value="UDP-Glycosyltransferase/glycogen phosphorylase"/>
    <property type="match status" value="1"/>
</dbReference>
<protein>
    <recommendedName>
        <fullName evidence="2">Glycosyl transferase family 1 domain-containing protein</fullName>
    </recommendedName>
</protein>
<evidence type="ECO:0000313" key="1">
    <source>
        <dbReference type="EMBL" id="SVD86381.1"/>
    </source>
</evidence>
<proteinExistence type="predicted"/>
<dbReference type="EMBL" id="UINC01178304">
    <property type="protein sequence ID" value="SVD86381.1"/>
    <property type="molecule type" value="Genomic_DNA"/>
</dbReference>
<dbReference type="AlphaFoldDB" id="A0A382YTG1"/>
<organism evidence="1">
    <name type="scientific">marine metagenome</name>
    <dbReference type="NCBI Taxonomy" id="408172"/>
    <lineage>
        <taxon>unclassified sequences</taxon>
        <taxon>metagenomes</taxon>
        <taxon>ecological metagenomes</taxon>
    </lineage>
</organism>
<sequence length="239" mass="27904">MNLIFDAPINNLSFGNVAVNLLRELYKNKSKVTLFCKTEPDFEAFDRLDPEFKAWVENSYNYRYHNLDKNLPTLNLWHLNGSEKRISPRQYLLTFYELDSPTFVEKKIVDLQEKVFLSNPSAVDSFTKLGCDNVHFVPMGFDTDFKVFENTSKLVEGKTHFILMGKFEKRKHSKEIIQAWIKKYGNNNKYLLSCCVVNPFIKHEQMNALLSDVLDGIHYTNVNFLPHLKTNSEVNHLLN</sequence>
<evidence type="ECO:0008006" key="2">
    <source>
        <dbReference type="Google" id="ProtNLM"/>
    </source>
</evidence>
<accession>A0A382YTG1</accession>
<name>A0A382YTG1_9ZZZZ</name>
<gene>
    <name evidence="1" type="ORF">METZ01_LOCUS439235</name>
</gene>
<feature type="non-terminal residue" evidence="1">
    <location>
        <position position="239"/>
    </location>
</feature>